<reference evidence="7" key="1">
    <citation type="submission" date="2020-02" db="EMBL/GenBank/DDBJ databases">
        <authorList>
            <person name="Meier V. D."/>
        </authorList>
    </citation>
    <scope>NUCLEOTIDE SEQUENCE</scope>
    <source>
        <strain evidence="7">AVDCRST_MAG31</strain>
    </source>
</reference>
<evidence type="ECO:0000256" key="5">
    <source>
        <dbReference type="ARBA" id="ARBA00023012"/>
    </source>
</evidence>
<name>A0A6J4TQL0_9SPHN</name>
<keyword evidence="3" id="KW-0808">Transferase</keyword>
<dbReference type="InterPro" id="IPR036890">
    <property type="entry name" value="HATPase_C_sf"/>
</dbReference>
<dbReference type="InterPro" id="IPR005467">
    <property type="entry name" value="His_kinase_dom"/>
</dbReference>
<dbReference type="PANTHER" id="PTHR43711">
    <property type="entry name" value="TWO-COMPONENT HISTIDINE KINASE"/>
    <property type="match status" value="1"/>
</dbReference>
<evidence type="ECO:0000313" key="7">
    <source>
        <dbReference type="EMBL" id="CAA9528040.1"/>
    </source>
</evidence>
<proteinExistence type="predicted"/>
<keyword evidence="5" id="KW-0902">Two-component regulatory system</keyword>
<accession>A0A6J4TQL0</accession>
<dbReference type="InterPro" id="IPR003594">
    <property type="entry name" value="HATPase_dom"/>
</dbReference>
<protein>
    <recommendedName>
        <fullName evidence="2">histidine kinase</fullName>
        <ecNumber evidence="2">2.7.13.3</ecNumber>
    </recommendedName>
</protein>
<dbReference type="SMART" id="SM00387">
    <property type="entry name" value="HATPase_c"/>
    <property type="match status" value="1"/>
</dbReference>
<dbReference type="Pfam" id="PF02518">
    <property type="entry name" value="HATPase_c"/>
    <property type="match status" value="1"/>
</dbReference>
<evidence type="ECO:0000259" key="6">
    <source>
        <dbReference type="PROSITE" id="PS50109"/>
    </source>
</evidence>
<dbReference type="InterPro" id="IPR050736">
    <property type="entry name" value="Sensor_HK_Regulatory"/>
</dbReference>
<dbReference type="PRINTS" id="PR00344">
    <property type="entry name" value="BCTRLSENSOR"/>
</dbReference>
<organism evidence="7">
    <name type="scientific">uncultured Sphingomonas sp</name>
    <dbReference type="NCBI Taxonomy" id="158754"/>
    <lineage>
        <taxon>Bacteria</taxon>
        <taxon>Pseudomonadati</taxon>
        <taxon>Pseudomonadota</taxon>
        <taxon>Alphaproteobacteria</taxon>
        <taxon>Sphingomonadales</taxon>
        <taxon>Sphingomonadaceae</taxon>
        <taxon>Sphingomonas</taxon>
        <taxon>environmental samples</taxon>
    </lineage>
</organism>
<gene>
    <name evidence="7" type="ORF">AVDCRST_MAG31-2114</name>
</gene>
<evidence type="ECO:0000256" key="1">
    <source>
        <dbReference type="ARBA" id="ARBA00000085"/>
    </source>
</evidence>
<dbReference type="PROSITE" id="PS50109">
    <property type="entry name" value="HIS_KIN"/>
    <property type="match status" value="1"/>
</dbReference>
<feature type="domain" description="Histidine kinase" evidence="6">
    <location>
        <begin position="1"/>
        <end position="97"/>
    </location>
</feature>
<dbReference type="SUPFAM" id="SSF55874">
    <property type="entry name" value="ATPase domain of HSP90 chaperone/DNA topoisomerase II/histidine kinase"/>
    <property type="match status" value="1"/>
</dbReference>
<sequence>MRNAIAYTDKGGVTLDCRGEDGVAEIRVIDTGTGIAPEDQARVFDRFYRAGARRGEAALGLGLPLARQFVEAHGGTVELKSEAGRGTTITFILPRKPALSSPTKRRRSGWAANWQPCCGRAM</sequence>
<dbReference type="EC" id="2.7.13.3" evidence="2"/>
<evidence type="ECO:0000256" key="3">
    <source>
        <dbReference type="ARBA" id="ARBA00022679"/>
    </source>
</evidence>
<keyword evidence="4" id="KW-0418">Kinase</keyword>
<dbReference type="Gene3D" id="3.30.565.10">
    <property type="entry name" value="Histidine kinase-like ATPase, C-terminal domain"/>
    <property type="match status" value="1"/>
</dbReference>
<dbReference type="InterPro" id="IPR004358">
    <property type="entry name" value="Sig_transdc_His_kin-like_C"/>
</dbReference>
<dbReference type="AlphaFoldDB" id="A0A6J4TQL0"/>
<evidence type="ECO:0000256" key="4">
    <source>
        <dbReference type="ARBA" id="ARBA00022777"/>
    </source>
</evidence>
<dbReference type="GO" id="GO:0004673">
    <property type="term" value="F:protein histidine kinase activity"/>
    <property type="evidence" value="ECO:0007669"/>
    <property type="project" value="UniProtKB-EC"/>
</dbReference>
<dbReference type="CDD" id="cd00075">
    <property type="entry name" value="HATPase"/>
    <property type="match status" value="1"/>
</dbReference>
<dbReference type="GO" id="GO:0000160">
    <property type="term" value="P:phosphorelay signal transduction system"/>
    <property type="evidence" value="ECO:0007669"/>
    <property type="project" value="UniProtKB-KW"/>
</dbReference>
<comment type="catalytic activity">
    <reaction evidence="1">
        <text>ATP + protein L-histidine = ADP + protein N-phospho-L-histidine.</text>
        <dbReference type="EC" id="2.7.13.3"/>
    </reaction>
</comment>
<dbReference type="EMBL" id="CADCWA010000164">
    <property type="protein sequence ID" value="CAA9528040.1"/>
    <property type="molecule type" value="Genomic_DNA"/>
</dbReference>
<evidence type="ECO:0000256" key="2">
    <source>
        <dbReference type="ARBA" id="ARBA00012438"/>
    </source>
</evidence>
<dbReference type="PANTHER" id="PTHR43711:SF1">
    <property type="entry name" value="HISTIDINE KINASE 1"/>
    <property type="match status" value="1"/>
</dbReference>